<organism evidence="2 3">
    <name type="scientific">Venturia inaequalis</name>
    <name type="common">Apple scab fungus</name>
    <dbReference type="NCBI Taxonomy" id="5025"/>
    <lineage>
        <taxon>Eukaryota</taxon>
        <taxon>Fungi</taxon>
        <taxon>Dikarya</taxon>
        <taxon>Ascomycota</taxon>
        <taxon>Pezizomycotina</taxon>
        <taxon>Dothideomycetes</taxon>
        <taxon>Pleosporomycetidae</taxon>
        <taxon>Venturiales</taxon>
        <taxon>Venturiaceae</taxon>
        <taxon>Venturia</taxon>
    </lineage>
</organism>
<comment type="caution">
    <text evidence="2">The sequence shown here is derived from an EMBL/GenBank/DDBJ whole genome shotgun (WGS) entry which is preliminary data.</text>
</comment>
<dbReference type="GO" id="GO:0016020">
    <property type="term" value="C:membrane"/>
    <property type="evidence" value="ECO:0007669"/>
    <property type="project" value="InterPro"/>
</dbReference>
<dbReference type="Pfam" id="PF01544">
    <property type="entry name" value="CorA"/>
    <property type="match status" value="1"/>
</dbReference>
<dbReference type="AlphaFoldDB" id="A0A8H3Z359"/>
<protein>
    <submittedName>
        <fullName evidence="2">Uncharacterized protein</fullName>
    </submittedName>
</protein>
<reference evidence="2 3" key="1">
    <citation type="submission" date="2018-12" db="EMBL/GenBank/DDBJ databases">
        <title>Venturia inaequalis Genome Resource.</title>
        <authorList>
            <person name="Lichtner F.J."/>
        </authorList>
    </citation>
    <scope>NUCLEOTIDE SEQUENCE [LARGE SCALE GENOMIC DNA]</scope>
    <source>
        <strain evidence="2 3">120213</strain>
    </source>
</reference>
<dbReference type="GO" id="GO:0046873">
    <property type="term" value="F:metal ion transmembrane transporter activity"/>
    <property type="evidence" value="ECO:0007669"/>
    <property type="project" value="InterPro"/>
</dbReference>
<sequence>MCSTTAHKQGERIKSWRDAFQLKILERSRNWKKLQAIDAMSTDVLKRRDEEQTQHDSKFDLRLINAPLDVPASHSRSEFRRLFEYLEVPSGFVSERLQSVRHSFGGRREGRKLTATWFHFLCRRPNMKEYERLQKHDFDSRDNIHLSQWDRFGLFMRVNHPKDPNDAKKSDPEQLEARLPSVELTLFGAEEDMRMRLTRMVESEGWKDILRDPYILLDVILDELYLNMDRNVQEVSGLFGGIESAVINSTASPGQATAQINFRILHNLSKDVIYLEESFDSIIHTAESISRYHFNLLSSGSKCSHRVQDGLEYRKAILASSRLQIRSLKSRVQNLIDLNESRIFQQDSFSMHALALVGLLFVPLASVSSFLGTPFFNVQDPIELGHDYRGVLWGVGSATLVVFFLWLFWYWSARRQIRKGAWDVRGRLRSMAMKKEK</sequence>
<keyword evidence="1" id="KW-1133">Transmembrane helix</keyword>
<feature type="transmembrane region" description="Helical" evidence="1">
    <location>
        <begin position="391"/>
        <end position="411"/>
    </location>
</feature>
<dbReference type="InterPro" id="IPR002523">
    <property type="entry name" value="MgTranspt_CorA/ZnTranspt_ZntB"/>
</dbReference>
<evidence type="ECO:0000256" key="1">
    <source>
        <dbReference type="SAM" id="Phobius"/>
    </source>
</evidence>
<name>A0A8H3Z359_VENIN</name>
<dbReference type="Proteomes" id="UP000447873">
    <property type="component" value="Unassembled WGS sequence"/>
</dbReference>
<evidence type="ECO:0000313" key="2">
    <source>
        <dbReference type="EMBL" id="KAE9984100.1"/>
    </source>
</evidence>
<keyword evidence="1" id="KW-0472">Membrane</keyword>
<proteinExistence type="predicted"/>
<accession>A0A8H3Z359</accession>
<dbReference type="Gene3D" id="1.20.58.340">
    <property type="entry name" value="Magnesium transport protein CorA, transmembrane region"/>
    <property type="match status" value="1"/>
</dbReference>
<evidence type="ECO:0000313" key="3">
    <source>
        <dbReference type="Proteomes" id="UP000447873"/>
    </source>
</evidence>
<dbReference type="EMBL" id="WNWS01000054">
    <property type="protein sequence ID" value="KAE9984100.1"/>
    <property type="molecule type" value="Genomic_DNA"/>
</dbReference>
<feature type="transmembrane region" description="Helical" evidence="1">
    <location>
        <begin position="349"/>
        <end position="371"/>
    </location>
</feature>
<gene>
    <name evidence="2" type="ORF">EG328_009150</name>
</gene>
<keyword evidence="1" id="KW-0812">Transmembrane</keyword>